<keyword evidence="3" id="KW-1185">Reference proteome</keyword>
<dbReference type="STRING" id="29170.A0A368FTW3"/>
<gene>
    <name evidence="2" type="ORF">ANCCAN_19246</name>
</gene>
<evidence type="ECO:0000313" key="2">
    <source>
        <dbReference type="EMBL" id="RCN34908.1"/>
    </source>
</evidence>
<proteinExistence type="predicted"/>
<protein>
    <submittedName>
        <fullName evidence="2">Uncharacterized protein</fullName>
    </submittedName>
</protein>
<feature type="region of interest" description="Disordered" evidence="1">
    <location>
        <begin position="133"/>
        <end position="158"/>
    </location>
</feature>
<reference evidence="2 3" key="1">
    <citation type="submission" date="2014-10" db="EMBL/GenBank/DDBJ databases">
        <title>Draft genome of the hookworm Ancylostoma caninum.</title>
        <authorList>
            <person name="Mitreva M."/>
        </authorList>
    </citation>
    <scope>NUCLEOTIDE SEQUENCE [LARGE SCALE GENOMIC DNA]</scope>
    <source>
        <strain evidence="2 3">Baltimore</strain>
    </source>
</reference>
<dbReference type="AlphaFoldDB" id="A0A368FTW3"/>
<evidence type="ECO:0000256" key="1">
    <source>
        <dbReference type="SAM" id="MobiDB-lite"/>
    </source>
</evidence>
<dbReference type="EMBL" id="JOJR01000725">
    <property type="protein sequence ID" value="RCN34908.1"/>
    <property type="molecule type" value="Genomic_DNA"/>
</dbReference>
<accession>A0A368FTW3</accession>
<feature type="compositionally biased region" description="Basic and acidic residues" evidence="1">
    <location>
        <begin position="133"/>
        <end position="144"/>
    </location>
</feature>
<dbReference type="Pfam" id="PF04870">
    <property type="entry name" value="Moulting_cycle"/>
    <property type="match status" value="1"/>
</dbReference>
<organism evidence="2 3">
    <name type="scientific">Ancylostoma caninum</name>
    <name type="common">Dog hookworm</name>
    <dbReference type="NCBI Taxonomy" id="29170"/>
    <lineage>
        <taxon>Eukaryota</taxon>
        <taxon>Metazoa</taxon>
        <taxon>Ecdysozoa</taxon>
        <taxon>Nematoda</taxon>
        <taxon>Chromadorea</taxon>
        <taxon>Rhabditida</taxon>
        <taxon>Rhabditina</taxon>
        <taxon>Rhabditomorpha</taxon>
        <taxon>Strongyloidea</taxon>
        <taxon>Ancylostomatidae</taxon>
        <taxon>Ancylostomatinae</taxon>
        <taxon>Ancylostoma</taxon>
    </lineage>
</organism>
<name>A0A368FTW3_ANCCA</name>
<comment type="caution">
    <text evidence="2">The sequence shown here is derived from an EMBL/GenBank/DDBJ whole genome shotgun (WGS) entry which is preliminary data.</text>
</comment>
<dbReference type="OrthoDB" id="5917548at2759"/>
<sequence length="158" mass="18756">MRAKRSVEEENAMQEGKKIMRVKPVQQNTYNLFEEPRMSPIALLAKKLIHTVRTFKNKNKDYKSWQTILSEIKEEGKKIRQKQKAKKLLSERFDLFKRTLRDEGMDKAMIKKMNVLDDDDDEDVETMMLKAKEQEQTMSTEDKMMQAPVKLIREGTER</sequence>
<dbReference type="Proteomes" id="UP000252519">
    <property type="component" value="Unassembled WGS sequence"/>
</dbReference>
<evidence type="ECO:0000313" key="3">
    <source>
        <dbReference type="Proteomes" id="UP000252519"/>
    </source>
</evidence>
<dbReference type="InterPro" id="IPR006954">
    <property type="entry name" value="Mlt-10-like"/>
</dbReference>